<evidence type="ECO:0000256" key="1">
    <source>
        <dbReference type="SAM" id="MobiDB-lite"/>
    </source>
</evidence>
<organism evidence="2 3">
    <name type="scientific">Spizellomyces punctatus (strain DAOM BR117)</name>
    <dbReference type="NCBI Taxonomy" id="645134"/>
    <lineage>
        <taxon>Eukaryota</taxon>
        <taxon>Fungi</taxon>
        <taxon>Fungi incertae sedis</taxon>
        <taxon>Chytridiomycota</taxon>
        <taxon>Chytridiomycota incertae sedis</taxon>
        <taxon>Chytridiomycetes</taxon>
        <taxon>Spizellomycetales</taxon>
        <taxon>Spizellomycetaceae</taxon>
        <taxon>Spizellomyces</taxon>
    </lineage>
</organism>
<dbReference type="Proteomes" id="UP000053201">
    <property type="component" value="Unassembled WGS sequence"/>
</dbReference>
<dbReference type="VEuPathDB" id="FungiDB:SPPG_07205"/>
<evidence type="ECO:0000313" key="2">
    <source>
        <dbReference type="EMBL" id="KNC97277.1"/>
    </source>
</evidence>
<proteinExistence type="predicted"/>
<dbReference type="EMBL" id="KQ257464">
    <property type="protein sequence ID" value="KNC97277.1"/>
    <property type="molecule type" value="Genomic_DNA"/>
</dbReference>
<protein>
    <submittedName>
        <fullName evidence="2">Uncharacterized protein</fullName>
    </submittedName>
</protein>
<feature type="region of interest" description="Disordered" evidence="1">
    <location>
        <begin position="311"/>
        <end position="336"/>
    </location>
</feature>
<feature type="region of interest" description="Disordered" evidence="1">
    <location>
        <begin position="153"/>
        <end position="173"/>
    </location>
</feature>
<name>A0A0L0H7S4_SPIPD</name>
<dbReference type="AlphaFoldDB" id="A0A0L0H7S4"/>
<dbReference type="GeneID" id="27690439"/>
<keyword evidence="3" id="KW-1185">Reference proteome</keyword>
<evidence type="ECO:0000313" key="3">
    <source>
        <dbReference type="Proteomes" id="UP000053201"/>
    </source>
</evidence>
<dbReference type="InParanoid" id="A0A0L0H7S4"/>
<accession>A0A0L0H7S4</accession>
<sequence>MGLMFEAPPNGNEIPAQSCNVNSTPLEPVILTREMEIRRDAVGNDHVNHGTGAAVPLDAMTMADAYIPLIPGSFPGLTPEVHVESPQIDASMETMPRSTAPIPHDTVLLNDRHDPSGVADVLERNSINEKFVPVPVRTPFHFKGKEATILAGSKRKANAPPPIPRLNKKKQKTGGAEHDVVDAITPPATPSPVVIFAGVAPHGTKRRQYKQPDDKQTTVKRQRIDSSIPEREEVEEIRLTSPEEVEKHIRAKNRRKVNFAPAPPNVAVNPPMLVPLTADLGSEVCPLTHLRGQREVEYVVPAQTQSTLHVEPTVRSRRRKGAEDVTLPPRKKQRIA</sequence>
<gene>
    <name evidence="2" type="ORF">SPPG_07205</name>
</gene>
<reference evidence="2 3" key="1">
    <citation type="submission" date="2009-08" db="EMBL/GenBank/DDBJ databases">
        <title>The Genome Sequence of Spizellomyces punctatus strain DAOM BR117.</title>
        <authorList>
            <consortium name="The Broad Institute Genome Sequencing Platform"/>
            <person name="Russ C."/>
            <person name="Cuomo C."/>
            <person name="Shea T."/>
            <person name="Young S.K."/>
            <person name="Zeng Q."/>
            <person name="Koehrsen M."/>
            <person name="Haas B."/>
            <person name="Borodovsky M."/>
            <person name="Guigo R."/>
            <person name="Alvarado L."/>
            <person name="Berlin A."/>
            <person name="Bochicchio J."/>
            <person name="Borenstein D."/>
            <person name="Chapman S."/>
            <person name="Chen Z."/>
            <person name="Engels R."/>
            <person name="Freedman E."/>
            <person name="Gellesch M."/>
            <person name="Goldberg J."/>
            <person name="Griggs A."/>
            <person name="Gujja S."/>
            <person name="Heiman D."/>
            <person name="Hepburn T."/>
            <person name="Howarth C."/>
            <person name="Jen D."/>
            <person name="Larson L."/>
            <person name="Lewis B."/>
            <person name="Mehta T."/>
            <person name="Park D."/>
            <person name="Pearson M."/>
            <person name="Roberts A."/>
            <person name="Saif S."/>
            <person name="Shenoy N."/>
            <person name="Sisk P."/>
            <person name="Stolte C."/>
            <person name="Sykes S."/>
            <person name="Thomson T."/>
            <person name="Walk T."/>
            <person name="White J."/>
            <person name="Yandava C."/>
            <person name="Burger G."/>
            <person name="Gray M.W."/>
            <person name="Holland P.W.H."/>
            <person name="King N."/>
            <person name="Lang F.B.F."/>
            <person name="Roger A.J."/>
            <person name="Ruiz-Trillo I."/>
            <person name="Lander E."/>
            <person name="Nusbaum C."/>
        </authorList>
    </citation>
    <scope>NUCLEOTIDE SEQUENCE [LARGE SCALE GENOMIC DNA]</scope>
    <source>
        <strain evidence="2 3">DAOM BR117</strain>
    </source>
</reference>
<dbReference type="RefSeq" id="XP_016605317.1">
    <property type="nucleotide sequence ID" value="XM_016755374.1"/>
</dbReference>